<dbReference type="EMBL" id="LR796290">
    <property type="protein sequence ID" value="CAB4134893.1"/>
    <property type="molecule type" value="Genomic_DNA"/>
</dbReference>
<accession>A0A6J5LNN1</accession>
<organism evidence="1">
    <name type="scientific">uncultured Caudovirales phage</name>
    <dbReference type="NCBI Taxonomy" id="2100421"/>
    <lineage>
        <taxon>Viruses</taxon>
        <taxon>Duplodnaviria</taxon>
        <taxon>Heunggongvirae</taxon>
        <taxon>Uroviricota</taxon>
        <taxon>Caudoviricetes</taxon>
        <taxon>Peduoviridae</taxon>
        <taxon>Maltschvirus</taxon>
        <taxon>Maltschvirus maltsch</taxon>
    </lineage>
</organism>
<evidence type="ECO:0000313" key="1">
    <source>
        <dbReference type="EMBL" id="CAB4134893.1"/>
    </source>
</evidence>
<name>A0A6J5LNN1_9CAUD</name>
<protein>
    <submittedName>
        <fullName evidence="1">Uncharacterized protein</fullName>
    </submittedName>
</protein>
<reference evidence="1" key="1">
    <citation type="submission" date="2020-04" db="EMBL/GenBank/DDBJ databases">
        <authorList>
            <person name="Chiriac C."/>
            <person name="Salcher M."/>
            <person name="Ghai R."/>
            <person name="Kavagutti S V."/>
        </authorList>
    </citation>
    <scope>NUCLEOTIDE SEQUENCE</scope>
</reference>
<gene>
    <name evidence="1" type="ORF">UFOVP275_30</name>
</gene>
<sequence>MATYASKWSDPGANGNTYTADRAGDVIRQIYEIDLAVAPFKGVTFLANDIVDIGTLPAYHTVSDVIIDTDDMDSNGTPLISLDVGMLSGTVGDVISARTMGNEFFAADTTARTGGVARMTKSAGMRIGAVAYDRSIGVKFAAAAATQATSGKIRIIVEMQTV</sequence>
<proteinExistence type="predicted"/>